<dbReference type="RefSeq" id="WP_273000706.1">
    <property type="nucleotide sequence ID" value="NZ_PEBV01000050.1"/>
</dbReference>
<sequence length="82" mass="8748">MPGVFVAVLILGTMRFLFGGAFDRWLVQAGSVVYGLFGLRPGSTADPETVKLIIGAALFLITVSLPVSLLWCRSGHGSDSMY</sequence>
<proteinExistence type="predicted"/>
<feature type="transmembrane region" description="Helical" evidence="1">
    <location>
        <begin position="53"/>
        <end position="72"/>
    </location>
</feature>
<name>A0A2T5G4R1_HYDSH</name>
<evidence type="ECO:0000313" key="2">
    <source>
        <dbReference type="EMBL" id="PTQ51164.1"/>
    </source>
</evidence>
<reference evidence="2 3" key="1">
    <citation type="submission" date="2017-08" db="EMBL/GenBank/DDBJ databases">
        <title>Burning lignite coal seam in the remote Altai Mountains harbors a hydrogen-driven thermophilic microbial community.</title>
        <authorList>
            <person name="Kadnikov V.V."/>
            <person name="Mardanov A.V."/>
            <person name="Ivasenko D."/>
            <person name="Beletsky A.V."/>
            <person name="Karnachuk O.V."/>
            <person name="Ravin N.V."/>
        </authorList>
    </citation>
    <scope>NUCLEOTIDE SEQUENCE [LARGE SCALE GENOMIC DNA]</scope>
    <source>
        <strain evidence="2">AL33</strain>
    </source>
</reference>
<dbReference type="EMBL" id="PEBV01000050">
    <property type="protein sequence ID" value="PTQ51164.1"/>
    <property type="molecule type" value="Genomic_DNA"/>
</dbReference>
<protein>
    <submittedName>
        <fullName evidence="2">Uncharacterized protein</fullName>
    </submittedName>
</protein>
<dbReference type="Proteomes" id="UP000244180">
    <property type="component" value="Unassembled WGS sequence"/>
</dbReference>
<dbReference type="AlphaFoldDB" id="A0A2T5G4R1"/>
<gene>
    <name evidence="2" type="ORF">HSCHL_1456</name>
</gene>
<evidence type="ECO:0000313" key="3">
    <source>
        <dbReference type="Proteomes" id="UP000244180"/>
    </source>
</evidence>
<keyword evidence="1" id="KW-0812">Transmembrane</keyword>
<keyword evidence="1" id="KW-1133">Transmembrane helix</keyword>
<keyword evidence="1" id="KW-0472">Membrane</keyword>
<accession>A0A2T5G4R1</accession>
<organism evidence="2 3">
    <name type="scientific">Hydrogenibacillus schlegelii</name>
    <name type="common">Bacillus schlegelii</name>
    <dbReference type="NCBI Taxonomy" id="1484"/>
    <lineage>
        <taxon>Bacteria</taxon>
        <taxon>Bacillati</taxon>
        <taxon>Bacillota</taxon>
        <taxon>Bacilli</taxon>
        <taxon>Bacillales</taxon>
        <taxon>Bacillales Family X. Incertae Sedis</taxon>
        <taxon>Hydrogenibacillus</taxon>
    </lineage>
</organism>
<comment type="caution">
    <text evidence="2">The sequence shown here is derived from an EMBL/GenBank/DDBJ whole genome shotgun (WGS) entry which is preliminary data.</text>
</comment>
<evidence type="ECO:0000256" key="1">
    <source>
        <dbReference type="SAM" id="Phobius"/>
    </source>
</evidence>